<feature type="domain" description="C2H2-type" evidence="13">
    <location>
        <begin position="338"/>
        <end position="367"/>
    </location>
</feature>
<evidence type="ECO:0000259" key="12">
    <source>
        <dbReference type="PROSITE" id="PS50097"/>
    </source>
</evidence>
<evidence type="ECO:0000256" key="10">
    <source>
        <dbReference type="PROSITE-ProRule" id="PRU00042"/>
    </source>
</evidence>
<evidence type="ECO:0000259" key="13">
    <source>
        <dbReference type="PROSITE" id="PS50157"/>
    </source>
</evidence>
<reference evidence="14" key="2">
    <citation type="journal article" date="2023" name="BMC Genomics">
        <title>Pest status, molecular evolution, and epigenetic factors derived from the genome assembly of Frankliniella fusca, a thysanopteran phytovirus vector.</title>
        <authorList>
            <person name="Catto M.A."/>
            <person name="Labadie P.E."/>
            <person name="Jacobson A.L."/>
            <person name="Kennedy G.G."/>
            <person name="Srinivasan R."/>
            <person name="Hunt B.G."/>
        </authorList>
    </citation>
    <scope>NUCLEOTIDE SEQUENCE</scope>
    <source>
        <strain evidence="14">PL_HMW_Pooled</strain>
    </source>
</reference>
<evidence type="ECO:0000256" key="3">
    <source>
        <dbReference type="ARBA" id="ARBA00022737"/>
    </source>
</evidence>
<dbReference type="GO" id="GO:0000978">
    <property type="term" value="F:RNA polymerase II cis-regulatory region sequence-specific DNA binding"/>
    <property type="evidence" value="ECO:0007669"/>
    <property type="project" value="TreeGrafter"/>
</dbReference>
<dbReference type="GO" id="GO:0001228">
    <property type="term" value="F:DNA-binding transcription activator activity, RNA polymerase II-specific"/>
    <property type="evidence" value="ECO:0007669"/>
    <property type="project" value="TreeGrafter"/>
</dbReference>
<keyword evidence="9" id="KW-0539">Nucleus</keyword>
<evidence type="ECO:0000313" key="14">
    <source>
        <dbReference type="EMBL" id="KAK3919127.1"/>
    </source>
</evidence>
<feature type="domain" description="C2H2-type" evidence="13">
    <location>
        <begin position="311"/>
        <end position="338"/>
    </location>
</feature>
<evidence type="ECO:0000256" key="4">
    <source>
        <dbReference type="ARBA" id="ARBA00022771"/>
    </source>
</evidence>
<dbReference type="Proteomes" id="UP001219518">
    <property type="component" value="Unassembled WGS sequence"/>
</dbReference>
<dbReference type="EMBL" id="JAHWGI010000970">
    <property type="protein sequence ID" value="KAK3919127.1"/>
    <property type="molecule type" value="Genomic_DNA"/>
</dbReference>
<dbReference type="SUPFAM" id="SSF54695">
    <property type="entry name" value="POZ domain"/>
    <property type="match status" value="1"/>
</dbReference>
<dbReference type="GO" id="GO:0008270">
    <property type="term" value="F:zinc ion binding"/>
    <property type="evidence" value="ECO:0007669"/>
    <property type="project" value="UniProtKB-KW"/>
</dbReference>
<keyword evidence="8" id="KW-0804">Transcription</keyword>
<accession>A0AAE1HD41</accession>
<dbReference type="InterPro" id="IPR011333">
    <property type="entry name" value="SKP1/BTB/POZ_sf"/>
</dbReference>
<proteinExistence type="predicted"/>
<keyword evidence="5" id="KW-0862">Zinc</keyword>
<feature type="domain" description="C2H2-type" evidence="13">
    <location>
        <begin position="283"/>
        <end position="310"/>
    </location>
</feature>
<dbReference type="PANTHER" id="PTHR24393">
    <property type="entry name" value="ZINC FINGER PROTEIN"/>
    <property type="match status" value="1"/>
</dbReference>
<dbReference type="Gene3D" id="3.30.710.10">
    <property type="entry name" value="Potassium Channel Kv1.1, Chain A"/>
    <property type="match status" value="1"/>
</dbReference>
<feature type="domain" description="C2H2-type" evidence="13">
    <location>
        <begin position="368"/>
        <end position="390"/>
    </location>
</feature>
<feature type="domain" description="BTB" evidence="12">
    <location>
        <begin position="1"/>
        <end position="68"/>
    </location>
</feature>
<evidence type="ECO:0000313" key="15">
    <source>
        <dbReference type="Proteomes" id="UP001219518"/>
    </source>
</evidence>
<evidence type="ECO:0000256" key="7">
    <source>
        <dbReference type="ARBA" id="ARBA00023125"/>
    </source>
</evidence>
<dbReference type="InterPro" id="IPR036236">
    <property type="entry name" value="Znf_C2H2_sf"/>
</dbReference>
<dbReference type="CDD" id="cd18186">
    <property type="entry name" value="BTB_POZ_ZBTB_KLHL-like"/>
    <property type="match status" value="1"/>
</dbReference>
<evidence type="ECO:0000256" key="9">
    <source>
        <dbReference type="ARBA" id="ARBA00023242"/>
    </source>
</evidence>
<evidence type="ECO:0000256" key="8">
    <source>
        <dbReference type="ARBA" id="ARBA00023163"/>
    </source>
</evidence>
<dbReference type="FunFam" id="3.30.160.60:FF:000646">
    <property type="entry name" value="Myeloid zinc finger 1"/>
    <property type="match status" value="1"/>
</dbReference>
<comment type="subcellular location">
    <subcellularLocation>
        <location evidence="1">Nucleus</location>
    </subcellularLocation>
</comment>
<dbReference type="PROSITE" id="PS50157">
    <property type="entry name" value="ZINC_FINGER_C2H2_2"/>
    <property type="match status" value="6"/>
</dbReference>
<feature type="region of interest" description="Disordered" evidence="11">
    <location>
        <begin position="141"/>
        <end position="162"/>
    </location>
</feature>
<dbReference type="Gene3D" id="3.30.160.60">
    <property type="entry name" value="Classic Zinc Finger"/>
    <property type="match status" value="4"/>
</dbReference>
<sequence length="711" mass="79753">MIVKFGDVERKAHACVVASFSPFVDKWMSSGEVESPVSVPLDLDKFSCPDCATKVIDFMYIGKIQIENQHLKHILAASEALQVSELIKICRKHSDKNCSSVRIDRAEAVELTVHSDDSGKFKDPNDLSCWGRTALSDFNDDARHTNNSRETTSHSKNSVNDDDIDESEWCGIKCPKCNLIFMSLAKYQQHCSTHLGKTLTTCFVCNYASIRVSDVVKHLLEEDHGERVCSICLLEVSSSQNLKDHLQVHNQTQPFLCLTCNTRFQTRTALHSHIVRHTIETPFVCKECGRGFKWKHGLQNHMVTHSKLKTFLCDECGYSTAHLRSFIDHKTIHSGEKFKCPKPDCQFTSVRKESVKHHLMTHSKEKPYQCEVCGQAFSQAKNLRRHAASHDPLTDPEKCPLCSYQTFRSDKLKVHFRQYHKDEEVIGTKRKQKRNTVGKTIKSIEDQYSKNNLVIPPVEDSGLSSCNISRCKESIDDSMGDSHNEATPKITKKKIMNCSTSVSLSVKKTRKFQEKIKTGKKYKLIGGSPNTCERKILPKCSFPNDCISGETLLSNTDSTYQNVIKIVNTSPSPESTDESTALHQSINVKSSPILASNKDVILMLNNRIVEDNIIITPNPTKANEEIIIFEAEEVIASTSSEFNMIQNGSPLTTDPVCFDFQAAPGSSDSIYISAFPYSGSNTPQCSNLVIAKKSLLKSHSDISQKKLDNNI</sequence>
<dbReference type="FunFam" id="3.30.160.60:FF:000176">
    <property type="entry name" value="zinc finger protein 70"/>
    <property type="match status" value="1"/>
</dbReference>
<dbReference type="InterPro" id="IPR013087">
    <property type="entry name" value="Znf_C2H2_type"/>
</dbReference>
<evidence type="ECO:0000256" key="2">
    <source>
        <dbReference type="ARBA" id="ARBA00022723"/>
    </source>
</evidence>
<dbReference type="SMART" id="SM00355">
    <property type="entry name" value="ZnF_C2H2"/>
    <property type="match status" value="9"/>
</dbReference>
<dbReference type="GO" id="GO:0005634">
    <property type="term" value="C:nucleus"/>
    <property type="evidence" value="ECO:0007669"/>
    <property type="project" value="UniProtKB-SubCell"/>
</dbReference>
<feature type="domain" description="C2H2-type" evidence="13">
    <location>
        <begin position="255"/>
        <end position="282"/>
    </location>
</feature>
<organism evidence="14 15">
    <name type="scientific">Frankliniella fusca</name>
    <dbReference type="NCBI Taxonomy" id="407009"/>
    <lineage>
        <taxon>Eukaryota</taxon>
        <taxon>Metazoa</taxon>
        <taxon>Ecdysozoa</taxon>
        <taxon>Arthropoda</taxon>
        <taxon>Hexapoda</taxon>
        <taxon>Insecta</taxon>
        <taxon>Pterygota</taxon>
        <taxon>Neoptera</taxon>
        <taxon>Paraneoptera</taxon>
        <taxon>Thysanoptera</taxon>
        <taxon>Terebrantia</taxon>
        <taxon>Thripoidea</taxon>
        <taxon>Thripidae</taxon>
        <taxon>Frankliniella</taxon>
    </lineage>
</organism>
<keyword evidence="15" id="KW-1185">Reference proteome</keyword>
<comment type="caution">
    <text evidence="14">The sequence shown here is derived from an EMBL/GenBank/DDBJ whole genome shotgun (WGS) entry which is preliminary data.</text>
</comment>
<dbReference type="AlphaFoldDB" id="A0AAE1HD41"/>
<keyword evidence="7" id="KW-0238">DNA-binding</keyword>
<evidence type="ECO:0000256" key="1">
    <source>
        <dbReference type="ARBA" id="ARBA00004123"/>
    </source>
</evidence>
<keyword evidence="6" id="KW-0805">Transcription regulation</keyword>
<keyword evidence="4 10" id="KW-0863">Zinc-finger</keyword>
<evidence type="ECO:0000256" key="5">
    <source>
        <dbReference type="ARBA" id="ARBA00022833"/>
    </source>
</evidence>
<protein>
    <submittedName>
        <fullName evidence="14">Zinc finger protein 425</fullName>
    </submittedName>
</protein>
<name>A0AAE1HD41_9NEOP</name>
<gene>
    <name evidence="14" type="ORF">KUF71_008276</name>
</gene>
<dbReference type="PROSITE" id="PS50097">
    <property type="entry name" value="BTB"/>
    <property type="match status" value="1"/>
</dbReference>
<dbReference type="PROSITE" id="PS00028">
    <property type="entry name" value="ZINC_FINGER_C2H2_1"/>
    <property type="match status" value="5"/>
</dbReference>
<dbReference type="PANTHER" id="PTHR24393:SF34">
    <property type="entry name" value="PR_SET DOMAIN 13"/>
    <property type="match status" value="1"/>
</dbReference>
<feature type="domain" description="C2H2-type" evidence="13">
    <location>
        <begin position="227"/>
        <end position="254"/>
    </location>
</feature>
<evidence type="ECO:0000256" key="6">
    <source>
        <dbReference type="ARBA" id="ARBA00023015"/>
    </source>
</evidence>
<dbReference type="Pfam" id="PF00651">
    <property type="entry name" value="BTB"/>
    <property type="match status" value="1"/>
</dbReference>
<feature type="compositionally biased region" description="Polar residues" evidence="11">
    <location>
        <begin position="148"/>
        <end position="158"/>
    </location>
</feature>
<dbReference type="Pfam" id="PF00096">
    <property type="entry name" value="zf-C2H2"/>
    <property type="match status" value="2"/>
</dbReference>
<reference evidence="14" key="1">
    <citation type="submission" date="2021-07" db="EMBL/GenBank/DDBJ databases">
        <authorList>
            <person name="Catto M.A."/>
            <person name="Jacobson A."/>
            <person name="Kennedy G."/>
            <person name="Labadie P."/>
            <person name="Hunt B.G."/>
            <person name="Srinivasan R."/>
        </authorList>
    </citation>
    <scope>NUCLEOTIDE SEQUENCE</scope>
    <source>
        <strain evidence="14">PL_HMW_Pooled</strain>
        <tissue evidence="14">Head</tissue>
    </source>
</reference>
<dbReference type="SUPFAM" id="SSF57667">
    <property type="entry name" value="beta-beta-alpha zinc fingers"/>
    <property type="match status" value="4"/>
</dbReference>
<dbReference type="InterPro" id="IPR000210">
    <property type="entry name" value="BTB/POZ_dom"/>
</dbReference>
<keyword evidence="2" id="KW-0479">Metal-binding</keyword>
<keyword evidence="3" id="KW-0677">Repeat</keyword>
<evidence type="ECO:0000256" key="11">
    <source>
        <dbReference type="SAM" id="MobiDB-lite"/>
    </source>
</evidence>